<dbReference type="STRING" id="407022.SAMN05661044_05129"/>
<dbReference type="Gene3D" id="1.25.40.390">
    <property type="match status" value="1"/>
</dbReference>
<dbReference type="Proteomes" id="UP000199421">
    <property type="component" value="Unassembled WGS sequence"/>
</dbReference>
<sequence length="495" mass="55995">MNGFKLIIFIGLALCSISSCKKIEDLQKDPAAVYDPAPKLIFTGLLMRSYDAPWSQDQRHNQYMTQNEAYYAGQPYNWTTGSFDDPYGALRDVYRMEIEAQKAGDLGAVYLTMAKFFKAYFFARATIMFGDVPMTDAIKGGSEGNFQPRYNTQREVYEQVLNWLDEANVELDAHLENKQVLEGDFLYNGAIDKWRKLVNAYKLRILISLSKRADDTPDLRIKERFAELLTNGTQFPLILSNEDNFQVKYSTINIYPLWPSDGIVIKRDVRNTLGATYVDILKATQDPRLMIQALPADGITPDPANPFSAYQGGKTGDLQSTLLRQATDGQLSMINFDYWVVSPAGMPAIQLGASEVHFALAEGINRGWASGNAAEHYALGIQESMKFYGVFVDKMDAFLLKNAYIGNNEEGLKQILTQKYVAFFENSGREAFYEQRRTGVPAFSVGPANANNNQIPKRWAYPTTEYSTNEANLKEALQRQFNWSDTQNDVMWLIK</sequence>
<dbReference type="OrthoDB" id="9766256at2"/>
<organism evidence="1 2">
    <name type="scientific">Olivibacter domesticus</name>
    <name type="common">Pseudosphingobacterium domesticum</name>
    <dbReference type="NCBI Taxonomy" id="407022"/>
    <lineage>
        <taxon>Bacteria</taxon>
        <taxon>Pseudomonadati</taxon>
        <taxon>Bacteroidota</taxon>
        <taxon>Sphingobacteriia</taxon>
        <taxon>Sphingobacteriales</taxon>
        <taxon>Sphingobacteriaceae</taxon>
        <taxon>Olivibacter</taxon>
    </lineage>
</organism>
<name>A0A1H7Y6S9_OLID1</name>
<dbReference type="PROSITE" id="PS51257">
    <property type="entry name" value="PROKAR_LIPOPROTEIN"/>
    <property type="match status" value="1"/>
</dbReference>
<dbReference type="SUPFAM" id="SSF48452">
    <property type="entry name" value="TPR-like"/>
    <property type="match status" value="1"/>
</dbReference>
<keyword evidence="2" id="KW-1185">Reference proteome</keyword>
<gene>
    <name evidence="1" type="ORF">SAMN05661044_05129</name>
</gene>
<dbReference type="EMBL" id="FOAF01000012">
    <property type="protein sequence ID" value="SEM41703.1"/>
    <property type="molecule type" value="Genomic_DNA"/>
</dbReference>
<dbReference type="Pfam" id="PF12771">
    <property type="entry name" value="SusD-like_2"/>
    <property type="match status" value="1"/>
</dbReference>
<dbReference type="InterPro" id="IPR041662">
    <property type="entry name" value="SusD-like_2"/>
</dbReference>
<dbReference type="InterPro" id="IPR011990">
    <property type="entry name" value="TPR-like_helical_dom_sf"/>
</dbReference>
<proteinExistence type="predicted"/>
<dbReference type="AlphaFoldDB" id="A0A1H7Y6S9"/>
<reference evidence="2" key="1">
    <citation type="submission" date="2016-10" db="EMBL/GenBank/DDBJ databases">
        <authorList>
            <person name="Varghese N."/>
            <person name="Submissions S."/>
        </authorList>
    </citation>
    <scope>NUCLEOTIDE SEQUENCE [LARGE SCALE GENOMIC DNA]</scope>
    <source>
        <strain evidence="2">DSM 18733</strain>
    </source>
</reference>
<evidence type="ECO:0000313" key="2">
    <source>
        <dbReference type="Proteomes" id="UP000199421"/>
    </source>
</evidence>
<evidence type="ECO:0000313" key="1">
    <source>
        <dbReference type="EMBL" id="SEM41703.1"/>
    </source>
</evidence>
<dbReference type="RefSeq" id="WP_093331460.1">
    <property type="nucleotide sequence ID" value="NZ_FOAF01000012.1"/>
</dbReference>
<protein>
    <submittedName>
        <fullName evidence="1">Starch-binding associating with outer membrane</fullName>
    </submittedName>
</protein>
<accession>A0A1H7Y6S9</accession>